<reference evidence="1" key="1">
    <citation type="submission" date="2021-03" db="EMBL/GenBank/DDBJ databases">
        <authorList>
            <person name="Bekaert M."/>
        </authorList>
    </citation>
    <scope>NUCLEOTIDE SEQUENCE</scope>
</reference>
<dbReference type="EMBL" id="CAJPWZ010001766">
    <property type="protein sequence ID" value="CAG2222706.1"/>
    <property type="molecule type" value="Genomic_DNA"/>
</dbReference>
<keyword evidence="2" id="KW-1185">Reference proteome</keyword>
<evidence type="ECO:0000313" key="1">
    <source>
        <dbReference type="EMBL" id="CAG2222706.1"/>
    </source>
</evidence>
<dbReference type="Proteomes" id="UP000683360">
    <property type="component" value="Unassembled WGS sequence"/>
</dbReference>
<gene>
    <name evidence="1" type="ORF">MEDL_36017</name>
</gene>
<comment type="caution">
    <text evidence="1">The sequence shown here is derived from an EMBL/GenBank/DDBJ whole genome shotgun (WGS) entry which is preliminary data.</text>
</comment>
<accession>A0A8S3SR45</accession>
<proteinExistence type="predicted"/>
<sequence>MCSNPANEISYRRQIKEHESKLAIKDAEINELRQRVVRNGTVVGSDSNEYEVEKLKKAVDALMLSNQEKVISLVRLISNYRIGNVLRREEKIIHGRFESGIEYTDSFCILVQIELERGKVYEANQPTTLEICEPWFICTTAIMLLQHGVDPNLYKFGDVLCQQE</sequence>
<protein>
    <submittedName>
        <fullName evidence="1">Uncharacterized protein</fullName>
    </submittedName>
</protein>
<organism evidence="1 2">
    <name type="scientific">Mytilus edulis</name>
    <name type="common">Blue mussel</name>
    <dbReference type="NCBI Taxonomy" id="6550"/>
    <lineage>
        <taxon>Eukaryota</taxon>
        <taxon>Metazoa</taxon>
        <taxon>Spiralia</taxon>
        <taxon>Lophotrochozoa</taxon>
        <taxon>Mollusca</taxon>
        <taxon>Bivalvia</taxon>
        <taxon>Autobranchia</taxon>
        <taxon>Pteriomorphia</taxon>
        <taxon>Mytilida</taxon>
        <taxon>Mytiloidea</taxon>
        <taxon>Mytilidae</taxon>
        <taxon>Mytilinae</taxon>
        <taxon>Mytilus</taxon>
    </lineage>
</organism>
<name>A0A8S3SR45_MYTED</name>
<evidence type="ECO:0000313" key="2">
    <source>
        <dbReference type="Proteomes" id="UP000683360"/>
    </source>
</evidence>
<dbReference type="AlphaFoldDB" id="A0A8S3SR45"/>